<sequence length="133" mass="14783">MARDMATPDLTGPHWNDALRRELAAARTNGRVGSRIVSETDRVRIWLLDLAPGDRLPFHTHVNDYFWTATSDGRARSRYADGRVVEVDYTAGDTRHHSYGAGESMTHDLENTGDTILSFVTVEFLGGPNPSLL</sequence>
<dbReference type="Gene3D" id="2.60.120.10">
    <property type="entry name" value="Jelly Rolls"/>
    <property type="match status" value="1"/>
</dbReference>
<reference evidence="1 2" key="1">
    <citation type="submission" date="2017-03" db="EMBL/GenBank/DDBJ databases">
        <authorList>
            <person name="Afonso C.L."/>
            <person name="Miller P.J."/>
            <person name="Scott M.A."/>
            <person name="Spackman E."/>
            <person name="Goraichik I."/>
            <person name="Dimitrov K.M."/>
            <person name="Suarez D.L."/>
            <person name="Swayne D.E."/>
        </authorList>
    </citation>
    <scope>NUCLEOTIDE SEQUENCE [LARGE SCALE GENOMIC DNA]</scope>
    <source>
        <strain evidence="1 2">CECT 7023</strain>
    </source>
</reference>
<dbReference type="Proteomes" id="UP000193900">
    <property type="component" value="Unassembled WGS sequence"/>
</dbReference>
<dbReference type="OrthoDB" id="9800684at2"/>
<name>A0A1Y5U4J5_9RHOB</name>
<protein>
    <recommendedName>
        <fullName evidence="3">Cupin domain protein</fullName>
    </recommendedName>
</protein>
<dbReference type="InterPro" id="IPR014710">
    <property type="entry name" value="RmlC-like_jellyroll"/>
</dbReference>
<organism evidence="1 2">
    <name type="scientific">Roseisalinus antarcticus</name>
    <dbReference type="NCBI Taxonomy" id="254357"/>
    <lineage>
        <taxon>Bacteria</taxon>
        <taxon>Pseudomonadati</taxon>
        <taxon>Pseudomonadota</taxon>
        <taxon>Alphaproteobacteria</taxon>
        <taxon>Rhodobacterales</taxon>
        <taxon>Roseobacteraceae</taxon>
        <taxon>Roseisalinus</taxon>
    </lineage>
</organism>
<dbReference type="SUPFAM" id="SSF51182">
    <property type="entry name" value="RmlC-like cupins"/>
    <property type="match status" value="1"/>
</dbReference>
<evidence type="ECO:0000313" key="2">
    <source>
        <dbReference type="Proteomes" id="UP000193900"/>
    </source>
</evidence>
<dbReference type="InterPro" id="IPR011051">
    <property type="entry name" value="RmlC_Cupin_sf"/>
</dbReference>
<accession>A0A1Y5U4J5</accession>
<evidence type="ECO:0000313" key="1">
    <source>
        <dbReference type="EMBL" id="SLN76792.1"/>
    </source>
</evidence>
<dbReference type="AlphaFoldDB" id="A0A1Y5U4J5"/>
<gene>
    <name evidence="1" type="ORF">ROA7023_04242</name>
</gene>
<evidence type="ECO:0008006" key="3">
    <source>
        <dbReference type="Google" id="ProtNLM"/>
    </source>
</evidence>
<dbReference type="EMBL" id="FWFZ01000045">
    <property type="protein sequence ID" value="SLN76792.1"/>
    <property type="molecule type" value="Genomic_DNA"/>
</dbReference>
<keyword evidence="2" id="KW-1185">Reference proteome</keyword>
<proteinExistence type="predicted"/>